<evidence type="ECO:0000256" key="12">
    <source>
        <dbReference type="ARBA" id="ARBA00045085"/>
    </source>
</evidence>
<keyword evidence="6 17" id="KW-0808">Transferase</keyword>
<proteinExistence type="inferred from homology"/>
<dbReference type="EMBL" id="QEAP01001677">
    <property type="protein sequence ID" value="TPX41992.1"/>
    <property type="molecule type" value="Genomic_DNA"/>
</dbReference>
<dbReference type="InterPro" id="IPR016093">
    <property type="entry name" value="MIR_motif"/>
</dbReference>
<feature type="transmembrane region" description="Helical" evidence="15">
    <location>
        <begin position="126"/>
        <end position="148"/>
    </location>
</feature>
<dbReference type="STRING" id="246404.A0A507CS42"/>
<dbReference type="InterPro" id="IPR003342">
    <property type="entry name" value="ArnT-like_N"/>
</dbReference>
<evidence type="ECO:0000256" key="10">
    <source>
        <dbReference type="ARBA" id="ARBA00022989"/>
    </source>
</evidence>
<comment type="catalytic activity">
    <reaction evidence="12">
        <text>a di-trans,poly-cis-dolichyl beta-D-mannosyl phosphate + L-threonyl-[protein] = 3-O-(alpha-D-mannosyl)-L-threonyl-[protein] + a di-trans,poly-cis-dolichyl phosphate + H(+)</text>
        <dbReference type="Rhea" id="RHEA:53396"/>
        <dbReference type="Rhea" id="RHEA-COMP:11060"/>
        <dbReference type="Rhea" id="RHEA-COMP:13547"/>
        <dbReference type="Rhea" id="RHEA-COMP:19498"/>
        <dbReference type="Rhea" id="RHEA-COMP:19501"/>
        <dbReference type="ChEBI" id="CHEBI:15378"/>
        <dbReference type="ChEBI" id="CHEBI:30013"/>
        <dbReference type="ChEBI" id="CHEBI:57683"/>
        <dbReference type="ChEBI" id="CHEBI:58211"/>
        <dbReference type="ChEBI" id="CHEBI:137323"/>
        <dbReference type="EC" id="2.4.1.109"/>
    </reaction>
</comment>
<evidence type="ECO:0000256" key="8">
    <source>
        <dbReference type="ARBA" id="ARBA00022737"/>
    </source>
</evidence>
<gene>
    <name evidence="17" type="ORF">CcCBS67573_g10542</name>
</gene>
<evidence type="ECO:0000259" key="16">
    <source>
        <dbReference type="PROSITE" id="PS50919"/>
    </source>
</evidence>
<dbReference type="GO" id="GO:0005789">
    <property type="term" value="C:endoplasmic reticulum membrane"/>
    <property type="evidence" value="ECO:0007669"/>
    <property type="project" value="UniProtKB-SubCell"/>
</dbReference>
<dbReference type="EC" id="2.4.1.109" evidence="4"/>
<feature type="region of interest" description="Disordered" evidence="14">
    <location>
        <begin position="1"/>
        <end position="21"/>
    </location>
</feature>
<keyword evidence="8" id="KW-0677">Repeat</keyword>
<evidence type="ECO:0000256" key="11">
    <source>
        <dbReference type="ARBA" id="ARBA00023136"/>
    </source>
</evidence>
<keyword evidence="18" id="KW-1185">Reference proteome</keyword>
<dbReference type="SMART" id="SM00472">
    <property type="entry name" value="MIR"/>
    <property type="match status" value="3"/>
</dbReference>
<evidence type="ECO:0000256" key="13">
    <source>
        <dbReference type="ARBA" id="ARBA00045102"/>
    </source>
</evidence>
<dbReference type="Pfam" id="PF02815">
    <property type="entry name" value="MIR"/>
    <property type="match status" value="1"/>
</dbReference>
<dbReference type="Gene3D" id="2.80.10.50">
    <property type="match status" value="2"/>
</dbReference>
<dbReference type="PANTHER" id="PTHR10050:SF50">
    <property type="entry name" value="DOLICHYL-PHOSPHATE-MANNOSE--PROTEIN MANNOSYLTRANSFERASE 1-RELATED"/>
    <property type="match status" value="1"/>
</dbReference>
<feature type="transmembrane region" description="Helical" evidence="15">
    <location>
        <begin position="40"/>
        <end position="59"/>
    </location>
</feature>
<dbReference type="OrthoDB" id="292747at2759"/>
<evidence type="ECO:0000256" key="5">
    <source>
        <dbReference type="ARBA" id="ARBA00022676"/>
    </source>
</evidence>
<dbReference type="AlphaFoldDB" id="A0A507CS42"/>
<feature type="transmembrane region" description="Helical" evidence="15">
    <location>
        <begin position="234"/>
        <end position="252"/>
    </location>
</feature>
<dbReference type="InterPro" id="IPR036300">
    <property type="entry name" value="MIR_dom_sf"/>
</dbReference>
<dbReference type="Pfam" id="PF02366">
    <property type="entry name" value="PMT"/>
    <property type="match status" value="1"/>
</dbReference>
<evidence type="ECO:0000256" key="15">
    <source>
        <dbReference type="SAM" id="Phobius"/>
    </source>
</evidence>
<comment type="similarity">
    <text evidence="3">Belongs to the glycosyltransferase 39 family.</text>
</comment>
<dbReference type="PANTHER" id="PTHR10050">
    <property type="entry name" value="DOLICHYL-PHOSPHATE-MANNOSE--PROTEIN MANNOSYLTRANSFERASE"/>
    <property type="match status" value="1"/>
</dbReference>
<evidence type="ECO:0000256" key="9">
    <source>
        <dbReference type="ARBA" id="ARBA00022824"/>
    </source>
</evidence>
<dbReference type="SUPFAM" id="SSF82109">
    <property type="entry name" value="MIR domain"/>
    <property type="match status" value="1"/>
</dbReference>
<dbReference type="UniPathway" id="UPA00378"/>
<keyword evidence="9" id="KW-0256">Endoplasmic reticulum</keyword>
<evidence type="ECO:0000256" key="2">
    <source>
        <dbReference type="ARBA" id="ARBA00004922"/>
    </source>
</evidence>
<feature type="transmembrane region" description="Helical" evidence="15">
    <location>
        <begin position="267"/>
        <end position="292"/>
    </location>
</feature>
<keyword evidence="7 15" id="KW-0812">Transmembrane</keyword>
<dbReference type="GO" id="GO:0004169">
    <property type="term" value="F:dolichyl-phosphate-mannose-protein mannosyltransferase activity"/>
    <property type="evidence" value="ECO:0007669"/>
    <property type="project" value="UniProtKB-EC"/>
</dbReference>
<keyword evidence="11 15" id="KW-0472">Membrane</keyword>
<feature type="domain" description="MIR" evidence="16">
    <location>
        <begin position="438"/>
        <end position="495"/>
    </location>
</feature>
<name>A0A507CS42_9FUNG</name>
<comment type="caution">
    <text evidence="17">The sequence shown here is derived from an EMBL/GenBank/DDBJ whole genome shotgun (WGS) entry which is preliminary data.</text>
</comment>
<accession>A0A507CS42</accession>
<sequence length="504" mass="56740">MSGAMRQRRKTDNFTMPTDRSDQRYSKIQASKSFGDIGEIPNLTIIGALTLFALVIRLLRISNPHEVVFDEVHFGGFATKYINGNFFMDVHPPLGKLLFAAAGLVGGYNSSFYFDNIGDDYLQNHAPYVTMRLLPGFLGVLLVPVSYITMRNMGMSNIASILSALMLTLENGFITQSRLILLDSGLIFFSGLTVMMWTDFLTNQEVPFTFNWWYPLVMTGVSLGLAGSVKWVGLFLIATIGISTLMNLWTVLGDLRVTARQYVDHFIARAACLLLIPGFIYCFLFQVHFWALPNKGGGSGFMSPEFQSTLHGNEIPSTFEDIAFGSVIHLRHHATNGGYLHSHAHDYPSGSKQQQMTVYPFKDENGEFLILPGLKQVNETVTEPTVTGLKYVKNGDVVRLVNEHHWEISGYGQPGFMGDTNDNWIIRIADRKIDDDEPVQIKAINTKIRFIHVNNRRCGLFSHDTKLPKWGFEQQEVTCAENNRRAGCVWLIEQNDNKLCKLKN</sequence>
<evidence type="ECO:0000256" key="14">
    <source>
        <dbReference type="SAM" id="MobiDB-lite"/>
    </source>
</evidence>
<keyword evidence="10 15" id="KW-1133">Transmembrane helix</keyword>
<evidence type="ECO:0000256" key="3">
    <source>
        <dbReference type="ARBA" id="ARBA00007222"/>
    </source>
</evidence>
<evidence type="ECO:0000256" key="7">
    <source>
        <dbReference type="ARBA" id="ARBA00022692"/>
    </source>
</evidence>
<evidence type="ECO:0000313" key="18">
    <source>
        <dbReference type="Proteomes" id="UP000320333"/>
    </source>
</evidence>
<dbReference type="Proteomes" id="UP000320333">
    <property type="component" value="Unassembled WGS sequence"/>
</dbReference>
<comment type="pathway">
    <text evidence="2">Protein modification; protein glycosylation.</text>
</comment>
<keyword evidence="5 17" id="KW-0328">Glycosyltransferase</keyword>
<evidence type="ECO:0000256" key="1">
    <source>
        <dbReference type="ARBA" id="ARBA00004477"/>
    </source>
</evidence>
<dbReference type="PROSITE" id="PS50919">
    <property type="entry name" value="MIR"/>
    <property type="match status" value="2"/>
</dbReference>
<feature type="transmembrane region" description="Helical" evidence="15">
    <location>
        <begin position="180"/>
        <end position="198"/>
    </location>
</feature>
<protein>
    <recommendedName>
        <fullName evidence="4">dolichyl-phosphate-mannose--protein mannosyltransferase</fullName>
        <ecNumber evidence="4">2.4.1.109</ecNumber>
    </recommendedName>
</protein>
<evidence type="ECO:0000256" key="6">
    <source>
        <dbReference type="ARBA" id="ARBA00022679"/>
    </source>
</evidence>
<evidence type="ECO:0000313" key="17">
    <source>
        <dbReference type="EMBL" id="TPX41992.1"/>
    </source>
</evidence>
<reference evidence="17 18" key="1">
    <citation type="journal article" date="2019" name="Sci. Rep.">
        <title>Comparative genomics of chytrid fungi reveal insights into the obligate biotrophic and pathogenic lifestyle of Synchytrium endobioticum.</title>
        <authorList>
            <person name="van de Vossenberg B.T.L.H."/>
            <person name="Warris S."/>
            <person name="Nguyen H.D.T."/>
            <person name="van Gent-Pelzer M.P.E."/>
            <person name="Joly D.L."/>
            <person name="van de Geest H.C."/>
            <person name="Bonants P.J.M."/>
            <person name="Smith D.S."/>
            <person name="Levesque C.A."/>
            <person name="van der Lee T.A.J."/>
        </authorList>
    </citation>
    <scope>NUCLEOTIDE SEQUENCE [LARGE SCALE GENOMIC DNA]</scope>
    <source>
        <strain evidence="17 18">CBS 675.73</strain>
    </source>
</reference>
<feature type="domain" description="MIR" evidence="16">
    <location>
        <begin position="319"/>
        <end position="373"/>
    </location>
</feature>
<comment type="subcellular location">
    <subcellularLocation>
        <location evidence="1">Endoplasmic reticulum membrane</location>
        <topology evidence="1">Multi-pass membrane protein</topology>
    </subcellularLocation>
</comment>
<organism evidence="17 18">
    <name type="scientific">Chytriomyces confervae</name>
    <dbReference type="NCBI Taxonomy" id="246404"/>
    <lineage>
        <taxon>Eukaryota</taxon>
        <taxon>Fungi</taxon>
        <taxon>Fungi incertae sedis</taxon>
        <taxon>Chytridiomycota</taxon>
        <taxon>Chytridiomycota incertae sedis</taxon>
        <taxon>Chytridiomycetes</taxon>
        <taxon>Chytridiales</taxon>
        <taxon>Chytriomycetaceae</taxon>
        <taxon>Chytriomyces</taxon>
    </lineage>
</organism>
<comment type="catalytic activity">
    <reaction evidence="13">
        <text>a di-trans,poly-cis-dolichyl beta-D-mannosyl phosphate + L-seryl-[protein] = 3-O-(alpha-D-mannosyl)-L-seryl-[protein] + a di-trans,poly-cis-dolichyl phosphate + H(+)</text>
        <dbReference type="Rhea" id="RHEA:17377"/>
        <dbReference type="Rhea" id="RHEA-COMP:9863"/>
        <dbReference type="Rhea" id="RHEA-COMP:13546"/>
        <dbReference type="Rhea" id="RHEA-COMP:19498"/>
        <dbReference type="Rhea" id="RHEA-COMP:19501"/>
        <dbReference type="ChEBI" id="CHEBI:15378"/>
        <dbReference type="ChEBI" id="CHEBI:29999"/>
        <dbReference type="ChEBI" id="CHEBI:57683"/>
        <dbReference type="ChEBI" id="CHEBI:58211"/>
        <dbReference type="ChEBI" id="CHEBI:137321"/>
        <dbReference type="EC" id="2.4.1.109"/>
    </reaction>
</comment>
<dbReference type="InterPro" id="IPR027005">
    <property type="entry name" value="PMT-like"/>
</dbReference>
<evidence type="ECO:0000256" key="4">
    <source>
        <dbReference type="ARBA" id="ARBA00012839"/>
    </source>
</evidence>